<feature type="domain" description="mRNA-decapping enzyme C-terminal" evidence="6">
    <location>
        <begin position="278"/>
        <end position="314"/>
    </location>
</feature>
<dbReference type="PANTHER" id="PTHR16290">
    <property type="entry name" value="TRANSCRIPTION FACTOR SMIF DECAPPING ENZYME DCP1"/>
    <property type="match status" value="1"/>
</dbReference>
<dbReference type="EMBL" id="UYSG01000584">
    <property type="protein sequence ID" value="VDL19871.1"/>
    <property type="molecule type" value="Genomic_DNA"/>
</dbReference>
<dbReference type="InterPro" id="IPR031953">
    <property type="entry name" value="mRNA_decap_C"/>
</dbReference>
<organism evidence="11">
    <name type="scientific">Hymenolepis diminuta</name>
    <name type="common">Rat tapeworm</name>
    <dbReference type="NCBI Taxonomy" id="6216"/>
    <lineage>
        <taxon>Eukaryota</taxon>
        <taxon>Metazoa</taxon>
        <taxon>Spiralia</taxon>
        <taxon>Lophotrochozoa</taxon>
        <taxon>Platyhelminthes</taxon>
        <taxon>Cestoda</taxon>
        <taxon>Eucestoda</taxon>
        <taxon>Cyclophyllidea</taxon>
        <taxon>Hymenolepididae</taxon>
        <taxon>Hymenolepis</taxon>
    </lineage>
</organism>
<sequence length="317" mass="35648">MDDSSIDLACIEMFDKDCLKVIDKSQCVHLYTYNKEKSEWEKSDIGGVLFVVERSSQPIYTFYIVNRQNSKKNFTQPLTSSVELLLRPPHIFFRTTKIVFSLWFFSSVDTERIYNLLKGLISKVTLKERALLSSNMLAPNESEIVAPVAKLAPKISNIKDLLSFANDEYVNRSNGEDATQPTAPLFDPSKSLKFHLQDIALDALPLTPGFGDCQFASDLEKSFKASAAAASKVDNSVTEISVHAVKDDENDKINEELLRRLRVQDSVHSSKSTIVEGLSKNQLKAAIIHLVETDDDLLTKLHSAYTESLNKRLNRRA</sequence>
<evidence type="ECO:0000313" key="8">
    <source>
        <dbReference type="EMBL" id="VUZ39250.1"/>
    </source>
</evidence>
<evidence type="ECO:0000256" key="1">
    <source>
        <dbReference type="ARBA" id="ARBA00004496"/>
    </source>
</evidence>
<dbReference type="GO" id="GO:0000932">
    <property type="term" value="C:P-body"/>
    <property type="evidence" value="ECO:0007669"/>
    <property type="project" value="TreeGrafter"/>
</dbReference>
<dbReference type="GO" id="GO:0003729">
    <property type="term" value="F:mRNA binding"/>
    <property type="evidence" value="ECO:0007669"/>
    <property type="project" value="TreeGrafter"/>
</dbReference>
<reference evidence="8 10" key="3">
    <citation type="submission" date="2019-07" db="EMBL/GenBank/DDBJ databases">
        <authorList>
            <person name="Jastrzebski P J."/>
            <person name="Paukszto L."/>
            <person name="Jastrzebski P J."/>
        </authorList>
    </citation>
    <scope>NUCLEOTIDE SEQUENCE [LARGE SCALE GENOMIC DNA]</scope>
    <source>
        <strain evidence="8 10">WMS-il1</strain>
    </source>
</reference>
<dbReference type="GO" id="GO:0031087">
    <property type="term" value="P:deadenylation-independent decapping of nuclear-transcribed mRNA"/>
    <property type="evidence" value="ECO:0007669"/>
    <property type="project" value="TreeGrafter"/>
</dbReference>
<dbReference type="WBParaSite" id="HDID_0000240901-mRNA-1">
    <property type="protein sequence ID" value="HDID_0000240901-mRNA-1"/>
    <property type="gene ID" value="HDID_0000240901"/>
</dbReference>
<dbReference type="Pfam" id="PF16741">
    <property type="entry name" value="mRNA_decap_C"/>
    <property type="match status" value="1"/>
</dbReference>
<comment type="similarity">
    <text evidence="2">Belongs to the DCP1 family.</text>
</comment>
<dbReference type="GO" id="GO:0006397">
    <property type="term" value="P:mRNA processing"/>
    <property type="evidence" value="ECO:0007669"/>
    <property type="project" value="UniProtKB-KW"/>
</dbReference>
<evidence type="ECO:0000256" key="5">
    <source>
        <dbReference type="ARBA" id="ARBA00023161"/>
    </source>
</evidence>
<dbReference type="PANTHER" id="PTHR16290:SF0">
    <property type="entry name" value="DECAPPING PROTEIN 1, ISOFORM A"/>
    <property type="match status" value="1"/>
</dbReference>
<dbReference type="SUPFAM" id="SSF50729">
    <property type="entry name" value="PH domain-like"/>
    <property type="match status" value="1"/>
</dbReference>
<name>A0A0R3SCS4_HYMDI</name>
<reference evidence="11" key="1">
    <citation type="submission" date="2017-02" db="UniProtKB">
        <authorList>
            <consortium name="WormBaseParasite"/>
        </authorList>
    </citation>
    <scope>IDENTIFICATION</scope>
</reference>
<dbReference type="InterPro" id="IPR011993">
    <property type="entry name" value="PH-like_dom_sf"/>
</dbReference>
<proteinExistence type="inferred from homology"/>
<dbReference type="GO" id="GO:0000290">
    <property type="term" value="P:deadenylation-dependent decapping of nuclear-transcribed mRNA"/>
    <property type="evidence" value="ECO:0007669"/>
    <property type="project" value="InterPro"/>
</dbReference>
<dbReference type="AlphaFoldDB" id="A0A0R3SCS4"/>
<reference evidence="7 9" key="2">
    <citation type="submission" date="2018-11" db="EMBL/GenBank/DDBJ databases">
        <authorList>
            <consortium name="Pathogen Informatics"/>
        </authorList>
    </citation>
    <scope>NUCLEOTIDE SEQUENCE [LARGE SCALE GENOMIC DNA]</scope>
</reference>
<evidence type="ECO:0000313" key="7">
    <source>
        <dbReference type="EMBL" id="VDL19871.1"/>
    </source>
</evidence>
<evidence type="ECO:0000259" key="6">
    <source>
        <dbReference type="Pfam" id="PF16741"/>
    </source>
</evidence>
<dbReference type="Gene3D" id="6.10.140.2030">
    <property type="match status" value="1"/>
</dbReference>
<dbReference type="STRING" id="6216.A0A0R3SCS4"/>
<dbReference type="Pfam" id="PF06058">
    <property type="entry name" value="DCP1"/>
    <property type="match status" value="1"/>
</dbReference>
<keyword evidence="3" id="KW-0963">Cytoplasm</keyword>
<dbReference type="Proteomes" id="UP000274504">
    <property type="component" value="Unassembled WGS sequence"/>
</dbReference>
<keyword evidence="4" id="KW-0507">mRNA processing</keyword>
<evidence type="ECO:0000256" key="4">
    <source>
        <dbReference type="ARBA" id="ARBA00022664"/>
    </source>
</evidence>
<keyword evidence="5" id="KW-0866">Nonsense-mediated mRNA decay</keyword>
<protein>
    <submittedName>
        <fullName evidence="11">mRNA_decap_C domain-containing protein</fullName>
    </submittedName>
</protein>
<dbReference type="OrthoDB" id="440673at2759"/>
<accession>A0A0R3SCS4</accession>
<dbReference type="GO" id="GO:0000184">
    <property type="term" value="P:nuclear-transcribed mRNA catabolic process, nonsense-mediated decay"/>
    <property type="evidence" value="ECO:0007669"/>
    <property type="project" value="UniProtKB-KW"/>
</dbReference>
<comment type="subcellular location">
    <subcellularLocation>
        <location evidence="1">Cytoplasm</location>
    </subcellularLocation>
</comment>
<evidence type="ECO:0000313" key="11">
    <source>
        <dbReference type="WBParaSite" id="HDID_0000240901-mRNA-1"/>
    </source>
</evidence>
<evidence type="ECO:0000313" key="9">
    <source>
        <dbReference type="Proteomes" id="UP000274504"/>
    </source>
</evidence>
<evidence type="ECO:0000256" key="2">
    <source>
        <dbReference type="ARBA" id="ARBA00008778"/>
    </source>
</evidence>
<keyword evidence="10" id="KW-1185">Reference proteome</keyword>
<dbReference type="Gene3D" id="2.30.29.30">
    <property type="entry name" value="Pleckstrin-homology domain (PH domain)/Phosphotyrosine-binding domain (PTB)"/>
    <property type="match status" value="1"/>
</dbReference>
<evidence type="ECO:0000313" key="10">
    <source>
        <dbReference type="Proteomes" id="UP000321570"/>
    </source>
</evidence>
<evidence type="ECO:0000256" key="3">
    <source>
        <dbReference type="ARBA" id="ARBA00022490"/>
    </source>
</evidence>
<dbReference type="GO" id="GO:0008047">
    <property type="term" value="F:enzyme activator activity"/>
    <property type="evidence" value="ECO:0007669"/>
    <property type="project" value="InterPro"/>
</dbReference>
<gene>
    <name evidence="7" type="ORF">HDID_LOCUS2410</name>
    <name evidence="8" type="ORF">WMSIL1_LOCUS616</name>
</gene>
<dbReference type="Proteomes" id="UP000321570">
    <property type="component" value="Unassembled WGS sequence"/>
</dbReference>
<dbReference type="EMBL" id="CABIJS010000011">
    <property type="protein sequence ID" value="VUZ39250.1"/>
    <property type="molecule type" value="Genomic_DNA"/>
</dbReference>
<dbReference type="InterPro" id="IPR010334">
    <property type="entry name" value="Dcp1"/>
</dbReference>